<evidence type="ECO:0000256" key="4">
    <source>
        <dbReference type="ARBA" id="ARBA00035229"/>
    </source>
</evidence>
<dbReference type="NCBIfam" id="NF006332">
    <property type="entry name" value="PRK08562.1"/>
    <property type="match status" value="1"/>
</dbReference>
<comment type="similarity">
    <text evidence="1 5">Belongs to the eukaryotic ribosomal protein eL32 family.</text>
</comment>
<keyword evidence="3 5" id="KW-0687">Ribonucleoprotein</keyword>
<dbReference type="Pfam" id="PF01655">
    <property type="entry name" value="Ribosomal_L32e"/>
    <property type="match status" value="1"/>
</dbReference>
<dbReference type="PANTHER" id="PTHR23413">
    <property type="entry name" value="60S RIBOSOMAL PROTEIN L32 AND DNA-DIRECTED RNA POLYMERASE II, SUBUNIT N"/>
    <property type="match status" value="1"/>
</dbReference>
<dbReference type="AlphaFoldDB" id="A0A977PK82"/>
<evidence type="ECO:0000256" key="1">
    <source>
        <dbReference type="ARBA" id="ARBA00008431"/>
    </source>
</evidence>
<dbReference type="PANTHER" id="PTHR23413:SF1">
    <property type="entry name" value="RIBOSOMAL PROTEIN L32"/>
    <property type="match status" value="1"/>
</dbReference>
<evidence type="ECO:0000256" key="5">
    <source>
        <dbReference type="HAMAP-Rule" id="MF_00810"/>
    </source>
</evidence>
<sequence length="146" mass="17179">MDLQEAMQKRKAALAELRKKRKAMKKAVKVRNDLPEFIRYHWWRYFRLERGYKWRKPKGNDNKSRLQLKGYPPIVKIGYRTPKEVRGLHPSGLEPVIVHNVKELEKVDKEKHIVYIASSVGKRKRALILKRAKELGIRVANGGVEQ</sequence>
<dbReference type="HAMAP" id="MF_00810">
    <property type="entry name" value="Ribosomal_eL32"/>
    <property type="match status" value="1"/>
</dbReference>
<dbReference type="PROSITE" id="PS00580">
    <property type="entry name" value="RIBOSOMAL_L32E"/>
    <property type="match status" value="1"/>
</dbReference>
<dbReference type="CDD" id="cd00513">
    <property type="entry name" value="Ribosomal_L32_L32e"/>
    <property type="match status" value="1"/>
</dbReference>
<dbReference type="GO" id="GO:0003735">
    <property type="term" value="F:structural constituent of ribosome"/>
    <property type="evidence" value="ECO:0007669"/>
    <property type="project" value="InterPro"/>
</dbReference>
<evidence type="ECO:0000256" key="2">
    <source>
        <dbReference type="ARBA" id="ARBA00022980"/>
    </source>
</evidence>
<organism evidence="6 7">
    <name type="scientific">Ignicoccus pacificus DSM 13166</name>
    <dbReference type="NCBI Taxonomy" id="940294"/>
    <lineage>
        <taxon>Archaea</taxon>
        <taxon>Thermoproteota</taxon>
        <taxon>Thermoprotei</taxon>
        <taxon>Desulfurococcales</taxon>
        <taxon>Desulfurococcaceae</taxon>
        <taxon>Ignicoccus</taxon>
    </lineage>
</organism>
<evidence type="ECO:0000313" key="6">
    <source>
        <dbReference type="EMBL" id="UXD21149.1"/>
    </source>
</evidence>
<dbReference type="KEGG" id="ipc:IPA_00585"/>
<name>A0A977PK82_9CREN</name>
<dbReference type="GO" id="GO:0006412">
    <property type="term" value="P:translation"/>
    <property type="evidence" value="ECO:0007669"/>
    <property type="project" value="UniProtKB-UniRule"/>
</dbReference>
<reference evidence="6" key="1">
    <citation type="submission" date="2013-11" db="EMBL/GenBank/DDBJ databases">
        <title>Comparative genomics of Ignicoccus.</title>
        <authorList>
            <person name="Podar M."/>
        </authorList>
    </citation>
    <scope>NUCLEOTIDE SEQUENCE</scope>
    <source>
        <strain evidence="6">DSM 13166</strain>
    </source>
</reference>
<protein>
    <recommendedName>
        <fullName evidence="4 5">Large ribosomal subunit protein eL32</fullName>
    </recommendedName>
</protein>
<evidence type="ECO:0000313" key="7">
    <source>
        <dbReference type="Proteomes" id="UP001063698"/>
    </source>
</evidence>
<dbReference type="InterPro" id="IPR023654">
    <property type="entry name" value="Ribosomal_eL32_arc"/>
</dbReference>
<dbReference type="Proteomes" id="UP001063698">
    <property type="component" value="Chromosome"/>
</dbReference>
<dbReference type="SMART" id="SM01393">
    <property type="entry name" value="Ribosomal_L32e"/>
    <property type="match status" value="1"/>
</dbReference>
<dbReference type="InterPro" id="IPR036351">
    <property type="entry name" value="Ribosomal_eL32_sf"/>
</dbReference>
<dbReference type="InterPro" id="IPR018263">
    <property type="entry name" value="Ribosomal_eL32_CS"/>
</dbReference>
<proteinExistence type="inferred from homology"/>
<accession>A0A977PK82</accession>
<keyword evidence="2 5" id="KW-0689">Ribosomal protein</keyword>
<gene>
    <name evidence="5" type="primary">rpl32e</name>
    <name evidence="6" type="ORF">IPA_00585</name>
</gene>
<dbReference type="EMBL" id="CP006868">
    <property type="protein sequence ID" value="UXD21149.1"/>
    <property type="molecule type" value="Genomic_DNA"/>
</dbReference>
<dbReference type="SUPFAM" id="SSF52042">
    <property type="entry name" value="Ribosomal protein L32e"/>
    <property type="match status" value="1"/>
</dbReference>
<dbReference type="InterPro" id="IPR001515">
    <property type="entry name" value="Ribosomal_eL32"/>
</dbReference>
<keyword evidence="7" id="KW-1185">Reference proteome</keyword>
<dbReference type="GO" id="GO:0022625">
    <property type="term" value="C:cytosolic large ribosomal subunit"/>
    <property type="evidence" value="ECO:0007669"/>
    <property type="project" value="TreeGrafter"/>
</dbReference>
<evidence type="ECO:0000256" key="3">
    <source>
        <dbReference type="ARBA" id="ARBA00023274"/>
    </source>
</evidence>